<name>A0A975GSX7_9BACT</name>
<dbReference type="KEGG" id="dmm:dnm_086030"/>
<sequence length="74" mass="8209">MLIHVIISGRMAELLLNCKSFPRVLGNFSCRKIISSGEKAGFLRGPATARKLFDLLIVYMKVLGVRCQVLGVRC</sequence>
<protein>
    <submittedName>
        <fullName evidence="1">Uncharacterized protein</fullName>
    </submittedName>
</protein>
<accession>A0A975GSX7</accession>
<dbReference type="Proteomes" id="UP000663722">
    <property type="component" value="Chromosome"/>
</dbReference>
<dbReference type="EMBL" id="CP061800">
    <property type="protein sequence ID" value="QTA92520.1"/>
    <property type="molecule type" value="Genomic_DNA"/>
</dbReference>
<reference evidence="1" key="1">
    <citation type="journal article" date="2021" name="Microb. Physiol.">
        <title>Proteogenomic Insights into the Physiology of Marine, Sulfate-Reducing, Filamentous Desulfonema limicola and Desulfonema magnum.</title>
        <authorList>
            <person name="Schnaars V."/>
            <person name="Wohlbrand L."/>
            <person name="Scheve S."/>
            <person name="Hinrichs C."/>
            <person name="Reinhardt R."/>
            <person name="Rabus R."/>
        </authorList>
    </citation>
    <scope>NUCLEOTIDE SEQUENCE</scope>
    <source>
        <strain evidence="1">4be13</strain>
    </source>
</reference>
<proteinExistence type="predicted"/>
<evidence type="ECO:0000313" key="1">
    <source>
        <dbReference type="EMBL" id="QTA92520.1"/>
    </source>
</evidence>
<dbReference type="AlphaFoldDB" id="A0A975GSX7"/>
<keyword evidence="2" id="KW-1185">Reference proteome</keyword>
<organism evidence="1 2">
    <name type="scientific">Desulfonema magnum</name>
    <dbReference type="NCBI Taxonomy" id="45655"/>
    <lineage>
        <taxon>Bacteria</taxon>
        <taxon>Pseudomonadati</taxon>
        <taxon>Thermodesulfobacteriota</taxon>
        <taxon>Desulfobacteria</taxon>
        <taxon>Desulfobacterales</taxon>
        <taxon>Desulfococcaceae</taxon>
        <taxon>Desulfonema</taxon>
    </lineage>
</organism>
<evidence type="ECO:0000313" key="2">
    <source>
        <dbReference type="Proteomes" id="UP000663722"/>
    </source>
</evidence>
<gene>
    <name evidence="1" type="ORF">dnm_086030</name>
</gene>